<dbReference type="Proteomes" id="UP000799424">
    <property type="component" value="Unassembled WGS sequence"/>
</dbReference>
<accession>A0A6A6ZIE2</accession>
<dbReference type="EMBL" id="MU006239">
    <property type="protein sequence ID" value="KAF2820851.1"/>
    <property type="molecule type" value="Genomic_DNA"/>
</dbReference>
<reference evidence="2" key="1">
    <citation type="journal article" date="2020" name="Stud. Mycol.">
        <title>101 Dothideomycetes genomes: a test case for predicting lifestyles and emergence of pathogens.</title>
        <authorList>
            <person name="Haridas S."/>
            <person name="Albert R."/>
            <person name="Binder M."/>
            <person name="Bloem J."/>
            <person name="Labutti K."/>
            <person name="Salamov A."/>
            <person name="Andreopoulos B."/>
            <person name="Baker S."/>
            <person name="Barry K."/>
            <person name="Bills G."/>
            <person name="Bluhm B."/>
            <person name="Cannon C."/>
            <person name="Castanera R."/>
            <person name="Culley D."/>
            <person name="Daum C."/>
            <person name="Ezra D."/>
            <person name="Gonzalez J."/>
            <person name="Henrissat B."/>
            <person name="Kuo A."/>
            <person name="Liang C."/>
            <person name="Lipzen A."/>
            <person name="Lutzoni F."/>
            <person name="Magnuson J."/>
            <person name="Mondo S."/>
            <person name="Nolan M."/>
            <person name="Ohm R."/>
            <person name="Pangilinan J."/>
            <person name="Park H.-J."/>
            <person name="Ramirez L."/>
            <person name="Alfaro M."/>
            <person name="Sun H."/>
            <person name="Tritt A."/>
            <person name="Yoshinaga Y."/>
            <person name="Zwiers L.-H."/>
            <person name="Turgeon B."/>
            <person name="Goodwin S."/>
            <person name="Spatafora J."/>
            <person name="Crous P."/>
            <person name="Grigoriev I."/>
        </authorList>
    </citation>
    <scope>NUCLEOTIDE SEQUENCE</scope>
    <source>
        <strain evidence="2">CBS 113818</strain>
    </source>
</reference>
<evidence type="ECO:0000259" key="1">
    <source>
        <dbReference type="Pfam" id="PF20150"/>
    </source>
</evidence>
<evidence type="ECO:0000313" key="3">
    <source>
        <dbReference type="Proteomes" id="UP000799424"/>
    </source>
</evidence>
<evidence type="ECO:0000313" key="2">
    <source>
        <dbReference type="EMBL" id="KAF2820851.1"/>
    </source>
</evidence>
<gene>
    <name evidence="2" type="ORF">CC86DRAFT_374142</name>
</gene>
<protein>
    <recommendedName>
        <fullName evidence="1">2EXR domain-containing protein</fullName>
    </recommendedName>
</protein>
<dbReference type="InterPro" id="IPR045518">
    <property type="entry name" value="2EXR"/>
</dbReference>
<feature type="domain" description="2EXR" evidence="1">
    <location>
        <begin position="26"/>
        <end position="147"/>
    </location>
</feature>
<dbReference type="PANTHER" id="PTHR35910">
    <property type="entry name" value="2EXR DOMAIN-CONTAINING PROTEIN"/>
    <property type="match status" value="1"/>
</dbReference>
<dbReference type="PANTHER" id="PTHR35910:SF6">
    <property type="entry name" value="2EXR DOMAIN-CONTAINING PROTEIN"/>
    <property type="match status" value="1"/>
</dbReference>
<dbReference type="AlphaFoldDB" id="A0A6A6ZIE2"/>
<dbReference type="Pfam" id="PF20150">
    <property type="entry name" value="2EXR"/>
    <property type="match status" value="1"/>
</dbReference>
<dbReference type="OrthoDB" id="3469466at2759"/>
<keyword evidence="3" id="KW-1185">Reference proteome</keyword>
<proteinExistence type="predicted"/>
<organism evidence="2 3">
    <name type="scientific">Ophiobolus disseminans</name>
    <dbReference type="NCBI Taxonomy" id="1469910"/>
    <lineage>
        <taxon>Eukaryota</taxon>
        <taxon>Fungi</taxon>
        <taxon>Dikarya</taxon>
        <taxon>Ascomycota</taxon>
        <taxon>Pezizomycotina</taxon>
        <taxon>Dothideomycetes</taxon>
        <taxon>Pleosporomycetidae</taxon>
        <taxon>Pleosporales</taxon>
        <taxon>Pleosporineae</taxon>
        <taxon>Phaeosphaeriaceae</taxon>
        <taxon>Ophiobolus</taxon>
    </lineage>
</organism>
<name>A0A6A6ZIE2_9PLEO</name>
<sequence length="395" mass="45985">MSFKNQPHLKPINFSGDITHDTQDTFSLFPLLPKELRLTIWRHALERNRMIQLRIKALDDILDLRFPRNNELPPNPNALSLIESDQPRFSALVCGLQVLSKLLRVNRESRDEAMWFYRVHIPCTFVDEKENEQGSGILYFNPEFDFLQISPSVSIEHTLFDFLYRLKTQWDPHHIGLLNMAIDFDGLITNEIDTVDPSGLEDNVRTALQQILAGLNEVFLVSTVKFGRQLFGFKSGIGYQEYLYNRSFPIRAHRPTFNRMQRDPRAVGDDLRKTVIGTSDNKETVRQWQQLLATFRVSAPHIKYKFLLRYDPAMDFGRVIDRQGAEQWIQKENERWKIESDGRDRDEVPENLVRPAFGFWLFPLEALDSPVVDQPSVLHMLDLSSHTPELGCVEF</sequence>